<dbReference type="OrthoDB" id="6116130at2"/>
<feature type="domain" description="GAF" evidence="1">
    <location>
        <begin position="25"/>
        <end position="177"/>
    </location>
</feature>
<protein>
    <submittedName>
        <fullName evidence="2">GAF domain-containing protein</fullName>
    </submittedName>
</protein>
<dbReference type="InterPro" id="IPR029016">
    <property type="entry name" value="GAF-like_dom_sf"/>
</dbReference>
<proteinExistence type="predicted"/>
<gene>
    <name evidence="2" type="ordered locus">Thivi_4265</name>
</gene>
<dbReference type="EMBL" id="CP003154">
    <property type="protein sequence ID" value="AFL76078.1"/>
    <property type="molecule type" value="Genomic_DNA"/>
</dbReference>
<dbReference type="Gene3D" id="3.30.450.40">
    <property type="match status" value="1"/>
</dbReference>
<dbReference type="eggNOG" id="COG2203">
    <property type="taxonomic scope" value="Bacteria"/>
</dbReference>
<dbReference type="InterPro" id="IPR003018">
    <property type="entry name" value="GAF"/>
</dbReference>
<dbReference type="KEGG" id="tvi:Thivi_4265"/>
<dbReference type="SMART" id="SM00065">
    <property type="entry name" value="GAF"/>
    <property type="match status" value="1"/>
</dbReference>
<dbReference type="HOGENOM" id="CLU_1076542_0_0_6"/>
<dbReference type="Pfam" id="PF01590">
    <property type="entry name" value="GAF"/>
    <property type="match status" value="1"/>
</dbReference>
<keyword evidence="3" id="KW-1185">Reference proteome</keyword>
<name>I3YGG0_THIV6</name>
<evidence type="ECO:0000259" key="1">
    <source>
        <dbReference type="SMART" id="SM00065"/>
    </source>
</evidence>
<dbReference type="Proteomes" id="UP000006062">
    <property type="component" value="Chromosome"/>
</dbReference>
<dbReference type="SUPFAM" id="SSF55781">
    <property type="entry name" value="GAF domain-like"/>
    <property type="match status" value="1"/>
</dbReference>
<dbReference type="AlphaFoldDB" id="I3YGG0"/>
<evidence type="ECO:0000313" key="3">
    <source>
        <dbReference type="Proteomes" id="UP000006062"/>
    </source>
</evidence>
<sequence>MDSIVDTNFLSQLISSSQLIEQHANLEEGLTELARMTAELIRTDRCSIMLLSEPLNGEREAHLRIFAYFGPLPPEALRQTVSMSKGIAGHVLTTRTPLLVPDIATSPFASVARFKDSGNPSLISVPIEVASQPVGVLNVKGPSDGPLLTRKDLELITIFAMFIGKSIQTFQLQKLAESRILQMAILRERQQEAPGTTPRPIAPEPARIAKLVAKSLYRELTEAGFGPNAIIAVTSEVLSLLNHNLHHD</sequence>
<accession>I3YGG0</accession>
<reference evidence="2 3" key="1">
    <citation type="submission" date="2012-06" db="EMBL/GenBank/DDBJ databases">
        <title>Complete sequence of Thiocystis violascens DSM 198.</title>
        <authorList>
            <consortium name="US DOE Joint Genome Institute"/>
            <person name="Lucas S."/>
            <person name="Han J."/>
            <person name="Lapidus A."/>
            <person name="Cheng J.-F."/>
            <person name="Goodwin L."/>
            <person name="Pitluck S."/>
            <person name="Peters L."/>
            <person name="Ovchinnikova G."/>
            <person name="Teshima H."/>
            <person name="Detter J.C."/>
            <person name="Han C."/>
            <person name="Tapia R."/>
            <person name="Land M."/>
            <person name="Hauser L."/>
            <person name="Kyrpides N."/>
            <person name="Ivanova N."/>
            <person name="Pagani I."/>
            <person name="Vogl K."/>
            <person name="Liu Z."/>
            <person name="Frigaard N.-U."/>
            <person name="Bryant D."/>
            <person name="Woyke T."/>
        </authorList>
    </citation>
    <scope>NUCLEOTIDE SEQUENCE [LARGE SCALE GENOMIC DNA]</scope>
    <source>
        <strain evidence="3">ATCC 17096 / DSM 198 / 6111</strain>
    </source>
</reference>
<dbReference type="STRING" id="765911.Thivi_4265"/>
<dbReference type="RefSeq" id="WP_014780460.1">
    <property type="nucleotide sequence ID" value="NC_018012.1"/>
</dbReference>
<evidence type="ECO:0000313" key="2">
    <source>
        <dbReference type="EMBL" id="AFL76078.1"/>
    </source>
</evidence>
<organism evidence="2 3">
    <name type="scientific">Thiocystis violascens (strain ATCC 17096 / DSM 198 / 6111)</name>
    <name type="common">Chromatium violascens</name>
    <dbReference type="NCBI Taxonomy" id="765911"/>
    <lineage>
        <taxon>Bacteria</taxon>
        <taxon>Pseudomonadati</taxon>
        <taxon>Pseudomonadota</taxon>
        <taxon>Gammaproteobacteria</taxon>
        <taxon>Chromatiales</taxon>
        <taxon>Chromatiaceae</taxon>
        <taxon>Thiocystis</taxon>
    </lineage>
</organism>